<keyword evidence="2" id="KW-1185">Reference proteome</keyword>
<dbReference type="Proteomes" id="UP000634672">
    <property type="component" value="Unassembled WGS sequence"/>
</dbReference>
<evidence type="ECO:0008006" key="3">
    <source>
        <dbReference type="Google" id="ProtNLM"/>
    </source>
</evidence>
<reference evidence="1 2" key="1">
    <citation type="submission" date="2020-08" db="EMBL/GenBank/DDBJ databases">
        <title>Genome public.</title>
        <authorList>
            <person name="Liu C."/>
            <person name="Sun Q."/>
        </authorList>
    </citation>
    <scope>NUCLEOTIDE SEQUENCE [LARGE SCALE GENOMIC DNA]</scope>
    <source>
        <strain evidence="1 2">NSJ-66</strain>
    </source>
</reference>
<dbReference type="EMBL" id="JACOPB010000035">
    <property type="protein sequence ID" value="MBC5712423.1"/>
    <property type="molecule type" value="Genomic_DNA"/>
</dbReference>
<protein>
    <recommendedName>
        <fullName evidence="3">Transglycosylase</fullName>
    </recommendedName>
</protein>
<proteinExistence type="predicted"/>
<organism evidence="1 2">
    <name type="scientific">Hungatella hominis</name>
    <dbReference type="NCBI Taxonomy" id="2763050"/>
    <lineage>
        <taxon>Bacteria</taxon>
        <taxon>Bacillati</taxon>
        <taxon>Bacillota</taxon>
        <taxon>Clostridia</taxon>
        <taxon>Lachnospirales</taxon>
        <taxon>Lachnospiraceae</taxon>
        <taxon>Hungatella</taxon>
    </lineage>
</organism>
<sequence>MAQITCDKCGHSQDFRPHTSKLPDGVERVYIKCAKCGEQYTAFYTDKPIREIQARQRRITKMIAGRRGAEYQKLWDEFEDNKQKLTIQMFELRRRQEAGDPRG</sequence>
<gene>
    <name evidence="1" type="ORF">H8S75_31475</name>
</gene>
<name>A0ABR7HGU5_9FIRM</name>
<comment type="caution">
    <text evidence="1">The sequence shown here is derived from an EMBL/GenBank/DDBJ whole genome shotgun (WGS) entry which is preliminary data.</text>
</comment>
<evidence type="ECO:0000313" key="1">
    <source>
        <dbReference type="EMBL" id="MBC5712423.1"/>
    </source>
</evidence>
<dbReference type="RefSeq" id="WP_187024839.1">
    <property type="nucleotide sequence ID" value="NZ_JACOPB010000035.1"/>
</dbReference>
<evidence type="ECO:0000313" key="2">
    <source>
        <dbReference type="Proteomes" id="UP000634672"/>
    </source>
</evidence>
<accession>A0ABR7HGU5</accession>